<feature type="transmembrane region" description="Helical" evidence="7">
    <location>
        <begin position="249"/>
        <end position="272"/>
    </location>
</feature>
<feature type="transmembrane region" description="Helical" evidence="7">
    <location>
        <begin position="127"/>
        <end position="145"/>
    </location>
</feature>
<evidence type="ECO:0000313" key="9">
    <source>
        <dbReference type="EMBL" id="SVB06338.1"/>
    </source>
</evidence>
<evidence type="ECO:0000256" key="7">
    <source>
        <dbReference type="SAM" id="Phobius"/>
    </source>
</evidence>
<organism evidence="9">
    <name type="scientific">marine metagenome</name>
    <dbReference type="NCBI Taxonomy" id="408172"/>
    <lineage>
        <taxon>unclassified sequences</taxon>
        <taxon>metagenomes</taxon>
        <taxon>ecological metagenomes</taxon>
    </lineage>
</organism>
<name>A0A382AY19_9ZZZZ</name>
<sequence>MNPKKNWSPNAFLGRHSYFILTLIFACFSALPFYWAASLSIRNPAETFSVTGLAVPFLQYQPTLINWIEELIVGETQRALLNSTIIALGTAVGVMVLGAPAAYALSRFSFRRPANKDFTIWFLSQRVLPPIVTVIPIFMMMRFFNLLDTRLGLILVNITFNLPLVVVIMRQAFLDLPVELEESAMVDGASYLDIFLRISLRLAMPSMAAAMLIAIAFTWNEFLFALTIGTRDIRTIPVHMAGAADTRGIQFWFVGVRVLIAMAPPVILALLVQRYIVRGLTFGALKG</sequence>
<feature type="transmembrane region" description="Helical" evidence="7">
    <location>
        <begin position="151"/>
        <end position="169"/>
    </location>
</feature>
<dbReference type="SUPFAM" id="SSF161098">
    <property type="entry name" value="MetI-like"/>
    <property type="match status" value="1"/>
</dbReference>
<dbReference type="GO" id="GO:0055085">
    <property type="term" value="P:transmembrane transport"/>
    <property type="evidence" value="ECO:0007669"/>
    <property type="project" value="InterPro"/>
</dbReference>
<reference evidence="9" key="1">
    <citation type="submission" date="2018-05" db="EMBL/GenBank/DDBJ databases">
        <authorList>
            <person name="Lanie J.A."/>
            <person name="Ng W.-L."/>
            <person name="Kazmierczak K.M."/>
            <person name="Andrzejewski T.M."/>
            <person name="Davidsen T.M."/>
            <person name="Wayne K.J."/>
            <person name="Tettelin H."/>
            <person name="Glass J.I."/>
            <person name="Rusch D."/>
            <person name="Podicherti R."/>
            <person name="Tsui H.-C.T."/>
            <person name="Winkler M.E."/>
        </authorList>
    </citation>
    <scope>NUCLEOTIDE SEQUENCE</scope>
</reference>
<keyword evidence="3" id="KW-1003">Cell membrane</keyword>
<feature type="domain" description="ABC transmembrane type-1" evidence="8">
    <location>
        <begin position="80"/>
        <end position="272"/>
    </location>
</feature>
<dbReference type="PROSITE" id="PS51257">
    <property type="entry name" value="PROKAR_LIPOPROTEIN"/>
    <property type="match status" value="1"/>
</dbReference>
<dbReference type="Pfam" id="PF00528">
    <property type="entry name" value="BPD_transp_1"/>
    <property type="match status" value="1"/>
</dbReference>
<dbReference type="AlphaFoldDB" id="A0A382AY19"/>
<dbReference type="InterPro" id="IPR000515">
    <property type="entry name" value="MetI-like"/>
</dbReference>
<evidence type="ECO:0000256" key="4">
    <source>
        <dbReference type="ARBA" id="ARBA00022692"/>
    </source>
</evidence>
<gene>
    <name evidence="9" type="ORF">METZ01_LOCUS159192</name>
</gene>
<dbReference type="CDD" id="cd06261">
    <property type="entry name" value="TM_PBP2"/>
    <property type="match status" value="1"/>
</dbReference>
<evidence type="ECO:0000256" key="3">
    <source>
        <dbReference type="ARBA" id="ARBA00022475"/>
    </source>
</evidence>
<feature type="transmembrane region" description="Helical" evidence="7">
    <location>
        <begin position="12"/>
        <end position="35"/>
    </location>
</feature>
<dbReference type="InterPro" id="IPR050901">
    <property type="entry name" value="BP-dep_ABC_trans_perm"/>
</dbReference>
<dbReference type="PANTHER" id="PTHR32243">
    <property type="entry name" value="MALTOSE TRANSPORT SYSTEM PERMEASE-RELATED"/>
    <property type="match status" value="1"/>
</dbReference>
<feature type="transmembrane region" description="Helical" evidence="7">
    <location>
        <begin position="85"/>
        <end position="106"/>
    </location>
</feature>
<evidence type="ECO:0000259" key="8">
    <source>
        <dbReference type="PROSITE" id="PS50928"/>
    </source>
</evidence>
<comment type="subcellular location">
    <subcellularLocation>
        <location evidence="1">Cell membrane</location>
        <topology evidence="1">Multi-pass membrane protein</topology>
    </subcellularLocation>
</comment>
<dbReference type="Gene3D" id="1.10.3720.10">
    <property type="entry name" value="MetI-like"/>
    <property type="match status" value="1"/>
</dbReference>
<dbReference type="PROSITE" id="PS50928">
    <property type="entry name" value="ABC_TM1"/>
    <property type="match status" value="1"/>
</dbReference>
<keyword evidence="5 7" id="KW-1133">Transmembrane helix</keyword>
<keyword evidence="4 7" id="KW-0812">Transmembrane</keyword>
<keyword evidence="6 7" id="KW-0472">Membrane</keyword>
<evidence type="ECO:0000256" key="1">
    <source>
        <dbReference type="ARBA" id="ARBA00004651"/>
    </source>
</evidence>
<dbReference type="EMBL" id="UINC01027310">
    <property type="protein sequence ID" value="SVB06338.1"/>
    <property type="molecule type" value="Genomic_DNA"/>
</dbReference>
<accession>A0A382AY19</accession>
<proteinExistence type="predicted"/>
<keyword evidence="2" id="KW-0813">Transport</keyword>
<feature type="transmembrane region" description="Helical" evidence="7">
    <location>
        <begin position="207"/>
        <end position="229"/>
    </location>
</feature>
<dbReference type="InterPro" id="IPR035906">
    <property type="entry name" value="MetI-like_sf"/>
</dbReference>
<protein>
    <recommendedName>
        <fullName evidence="8">ABC transmembrane type-1 domain-containing protein</fullName>
    </recommendedName>
</protein>
<evidence type="ECO:0000256" key="6">
    <source>
        <dbReference type="ARBA" id="ARBA00023136"/>
    </source>
</evidence>
<dbReference type="PANTHER" id="PTHR32243:SF18">
    <property type="entry name" value="INNER MEMBRANE ABC TRANSPORTER PERMEASE PROTEIN YCJP"/>
    <property type="match status" value="1"/>
</dbReference>
<evidence type="ECO:0000256" key="2">
    <source>
        <dbReference type="ARBA" id="ARBA00022448"/>
    </source>
</evidence>
<dbReference type="GO" id="GO:0005886">
    <property type="term" value="C:plasma membrane"/>
    <property type="evidence" value="ECO:0007669"/>
    <property type="project" value="UniProtKB-SubCell"/>
</dbReference>
<evidence type="ECO:0000256" key="5">
    <source>
        <dbReference type="ARBA" id="ARBA00022989"/>
    </source>
</evidence>